<evidence type="ECO:0000313" key="9">
    <source>
        <dbReference type="Proteomes" id="UP000595610"/>
    </source>
</evidence>
<keyword evidence="2 5" id="KW-0479">Metal-binding</keyword>
<dbReference type="Pfam" id="PF00034">
    <property type="entry name" value="Cytochrom_C"/>
    <property type="match status" value="2"/>
</dbReference>
<evidence type="ECO:0000259" key="7">
    <source>
        <dbReference type="PROSITE" id="PS51007"/>
    </source>
</evidence>
<dbReference type="AlphaFoldDB" id="A0A7T4MZS2"/>
<feature type="domain" description="Cytochrome c" evidence="7">
    <location>
        <begin position="368"/>
        <end position="458"/>
    </location>
</feature>
<dbReference type="GO" id="GO:0020037">
    <property type="term" value="F:heme binding"/>
    <property type="evidence" value="ECO:0007669"/>
    <property type="project" value="InterPro"/>
</dbReference>
<dbReference type="Gene3D" id="1.10.760.10">
    <property type="entry name" value="Cytochrome c-like domain"/>
    <property type="match status" value="3"/>
</dbReference>
<dbReference type="KEGG" id="pgis:I6I06_09630"/>
<evidence type="ECO:0000313" key="8">
    <source>
        <dbReference type="EMBL" id="QQC62596.1"/>
    </source>
</evidence>
<dbReference type="GO" id="GO:0016614">
    <property type="term" value="F:oxidoreductase activity, acting on CH-OH group of donors"/>
    <property type="evidence" value="ECO:0007669"/>
    <property type="project" value="InterPro"/>
</dbReference>
<feature type="binding site" description="covalent" evidence="4">
    <location>
        <position position="111"/>
    </location>
    <ligand>
        <name>heme c</name>
        <dbReference type="ChEBI" id="CHEBI:61717"/>
        <label>1</label>
    </ligand>
</feature>
<feature type="binding site" description="axial binding residue" evidence="5">
    <location>
        <position position="115"/>
    </location>
    <ligand>
        <name>heme c</name>
        <dbReference type="ChEBI" id="CHEBI:61717"/>
        <label>1</label>
    </ligand>
    <ligandPart>
        <name>Fe</name>
        <dbReference type="ChEBI" id="CHEBI:18248"/>
    </ligandPart>
</feature>
<dbReference type="GO" id="GO:0009055">
    <property type="term" value="F:electron transfer activity"/>
    <property type="evidence" value="ECO:0007669"/>
    <property type="project" value="InterPro"/>
</dbReference>
<evidence type="ECO:0000256" key="2">
    <source>
        <dbReference type="ARBA" id="ARBA00022723"/>
    </source>
</evidence>
<evidence type="ECO:0000256" key="4">
    <source>
        <dbReference type="PIRSR" id="PIRSR000018-50"/>
    </source>
</evidence>
<evidence type="ECO:0000256" key="6">
    <source>
        <dbReference type="SAM" id="MobiDB-lite"/>
    </source>
</evidence>
<organism evidence="8 9">
    <name type="scientific">Paraburkholderia ginsengisoli</name>
    <dbReference type="NCBI Taxonomy" id="311231"/>
    <lineage>
        <taxon>Bacteria</taxon>
        <taxon>Pseudomonadati</taxon>
        <taxon>Pseudomonadota</taxon>
        <taxon>Betaproteobacteria</taxon>
        <taxon>Burkholderiales</taxon>
        <taxon>Burkholderiaceae</taxon>
        <taxon>Paraburkholderia</taxon>
    </lineage>
</organism>
<dbReference type="PANTHER" id="PTHR35008">
    <property type="entry name" value="BLL4482 PROTEIN-RELATED"/>
    <property type="match status" value="1"/>
</dbReference>
<dbReference type="SUPFAM" id="SSF46626">
    <property type="entry name" value="Cytochrome c"/>
    <property type="match status" value="3"/>
</dbReference>
<feature type="binding site" description="covalent" evidence="4">
    <location>
        <position position="381"/>
    </location>
    <ligand>
        <name>heme c</name>
        <dbReference type="ChEBI" id="CHEBI:61717"/>
        <label>3</label>
    </ligand>
</feature>
<comment type="cofactor">
    <cofactor evidence="4">
        <name>heme c</name>
        <dbReference type="ChEBI" id="CHEBI:61717"/>
    </cofactor>
    <text evidence="4">Binds 3 heme c groups covalently per subunit.</text>
</comment>
<dbReference type="Proteomes" id="UP000595610">
    <property type="component" value="Chromosome 1"/>
</dbReference>
<reference evidence="8 9" key="1">
    <citation type="submission" date="2020-12" db="EMBL/GenBank/DDBJ databases">
        <title>FDA dAtabase for Regulatory Grade micrObial Sequences (FDA-ARGOS): Supporting development and validation of Infectious Disease Dx tests.</title>
        <authorList>
            <person name="Nelson B."/>
            <person name="Plummer A."/>
            <person name="Tallon L."/>
            <person name="Sadzewicz L."/>
            <person name="Zhao X."/>
            <person name="Boylan J."/>
            <person name="Ott S."/>
            <person name="Bowen H."/>
            <person name="Vavikolanu K."/>
            <person name="Mehta A."/>
            <person name="Aluvathingal J."/>
            <person name="Nadendla S."/>
            <person name="Myers T."/>
            <person name="Yan Y."/>
            <person name="Sichtig H."/>
        </authorList>
    </citation>
    <scope>NUCLEOTIDE SEQUENCE [LARGE SCALE GENOMIC DNA]</scope>
    <source>
        <strain evidence="8 9">FDAARGOS_1049</strain>
    </source>
</reference>
<dbReference type="PIRSF" id="PIRSF000018">
    <property type="entry name" value="Mb_ADH_cyt_c"/>
    <property type="match status" value="1"/>
</dbReference>
<accession>A0A7T4MZS2</accession>
<proteinExistence type="predicted"/>
<name>A0A7T4MZS2_9BURK</name>
<feature type="compositionally biased region" description="Low complexity" evidence="6">
    <location>
        <begin position="65"/>
        <end position="80"/>
    </location>
</feature>
<feature type="binding site" description="axial binding residue" evidence="5">
    <location>
        <position position="385"/>
    </location>
    <ligand>
        <name>heme c</name>
        <dbReference type="ChEBI" id="CHEBI:61717"/>
        <label>3</label>
    </ligand>
    <ligandPart>
        <name>Fe</name>
        <dbReference type="ChEBI" id="CHEBI:18248"/>
    </ligandPart>
</feature>
<feature type="domain" description="Cytochrome c" evidence="7">
    <location>
        <begin position="97"/>
        <end position="200"/>
    </location>
</feature>
<feature type="binding site" description="covalent" evidence="4">
    <location>
        <position position="260"/>
    </location>
    <ligand>
        <name>heme c</name>
        <dbReference type="ChEBI" id="CHEBI:61717"/>
        <label>2</label>
    </ligand>
</feature>
<keyword evidence="9" id="KW-1185">Reference proteome</keyword>
<feature type="binding site" description="covalent" evidence="4">
    <location>
        <position position="114"/>
    </location>
    <ligand>
        <name>heme c</name>
        <dbReference type="ChEBI" id="CHEBI:61717"/>
        <label>1</label>
    </ligand>
</feature>
<dbReference type="InterPro" id="IPR036909">
    <property type="entry name" value="Cyt_c-like_dom_sf"/>
</dbReference>
<dbReference type="PROSITE" id="PS51007">
    <property type="entry name" value="CYTC"/>
    <property type="match status" value="3"/>
</dbReference>
<dbReference type="PANTHER" id="PTHR35008:SF4">
    <property type="entry name" value="BLL4482 PROTEIN"/>
    <property type="match status" value="1"/>
</dbReference>
<evidence type="ECO:0000256" key="3">
    <source>
        <dbReference type="ARBA" id="ARBA00023004"/>
    </source>
</evidence>
<keyword evidence="1 4" id="KW-0349">Heme</keyword>
<dbReference type="EMBL" id="CP066075">
    <property type="protein sequence ID" value="QQC62596.1"/>
    <property type="molecule type" value="Genomic_DNA"/>
</dbReference>
<dbReference type="InterPro" id="IPR051459">
    <property type="entry name" value="Cytochrome_c-type_DH"/>
</dbReference>
<feature type="region of interest" description="Disordered" evidence="6">
    <location>
        <begin position="65"/>
        <end position="97"/>
    </location>
</feature>
<dbReference type="InterPro" id="IPR014353">
    <property type="entry name" value="Membr-bd_ADH_cyt_c"/>
</dbReference>
<feature type="binding site" description="covalent" evidence="4">
    <location>
        <position position="257"/>
    </location>
    <ligand>
        <name>heme c</name>
        <dbReference type="ChEBI" id="CHEBI:61717"/>
        <label>2</label>
    </ligand>
</feature>
<evidence type="ECO:0000256" key="1">
    <source>
        <dbReference type="ARBA" id="ARBA00022617"/>
    </source>
</evidence>
<feature type="domain" description="Cytochrome c" evidence="7">
    <location>
        <begin position="242"/>
        <end position="352"/>
    </location>
</feature>
<evidence type="ECO:0000256" key="5">
    <source>
        <dbReference type="PIRSR" id="PIRSR000018-51"/>
    </source>
</evidence>
<dbReference type="GO" id="GO:0005506">
    <property type="term" value="F:iron ion binding"/>
    <property type="evidence" value="ECO:0007669"/>
    <property type="project" value="InterPro"/>
</dbReference>
<dbReference type="GO" id="GO:0016020">
    <property type="term" value="C:membrane"/>
    <property type="evidence" value="ECO:0007669"/>
    <property type="project" value="InterPro"/>
</dbReference>
<feature type="binding site" description="axial binding residue" evidence="5">
    <location>
        <position position="261"/>
    </location>
    <ligand>
        <name>heme c</name>
        <dbReference type="ChEBI" id="CHEBI:61717"/>
        <label>2</label>
    </ligand>
    <ligandPart>
        <name>Fe</name>
        <dbReference type="ChEBI" id="CHEBI:18248"/>
    </ligandPart>
</feature>
<keyword evidence="3 5" id="KW-0408">Iron</keyword>
<dbReference type="RefSeq" id="WP_084585473.1">
    <property type="nucleotide sequence ID" value="NZ_CP066075.1"/>
</dbReference>
<dbReference type="InterPro" id="IPR009056">
    <property type="entry name" value="Cyt_c-like_dom"/>
</dbReference>
<protein>
    <submittedName>
        <fullName evidence="8">Cytochrome c</fullName>
    </submittedName>
</protein>
<feature type="binding site" description="covalent" evidence="4">
    <location>
        <position position="384"/>
    </location>
    <ligand>
        <name>heme c</name>
        <dbReference type="ChEBI" id="CHEBI:61717"/>
        <label>3</label>
    </ligand>
</feature>
<gene>
    <name evidence="8" type="ORF">I6I06_09630</name>
</gene>
<sequence length="479" mass="51784">MKPILWLRSGGAMSGAAHAGTRLAWRRVASLVSGSLSACVIATGGTALLHALHAPLIAEAHAADATTPATPTPGQTPASPFTTITPAHSDPNDTRPDIVKRGEYLARAGDCIACHTAPRGKLFAGGLAMETPFGTLFSPNITPDAQYGIGAWSEEAFFKMMRTGRKPDGTLLYPAMPIAQYTKVTREDSDAIFAFLRTVEPVRQPNRKHTLRFPYNKRELLYGWRTLYFREGEFQPDPTRSVEWNRGAYLVEGLGHCSMCHTKINMLGGSSARDQFAGGLIPVQNWYAPSLTSDKDGGLGDWSIQDIMDLLQTGVSARGAVYGPMAEVTYHSLQHLSDDDIRAMAVYLKSLPDQSGRKTGPSAKVDPKTFALGKQIYADKCALCHGANGEGNVPHYPPLAGNQSIEMDSAVNPIRIVLNGGFPPGTKRNPQPYGMPPFGQELNDVEAAAVVTFIRTAWGNHGQPVTARQVNELRKAPLH</sequence>